<dbReference type="Pfam" id="PF12349">
    <property type="entry name" value="Sterol-sensing"/>
    <property type="match status" value="1"/>
</dbReference>
<keyword evidence="9" id="KW-0812">Transmembrane</keyword>
<feature type="transmembrane region" description="Helical" evidence="9">
    <location>
        <begin position="26"/>
        <end position="44"/>
    </location>
</feature>
<keyword evidence="6" id="KW-0333">Golgi apparatus</keyword>
<protein>
    <submittedName>
        <fullName evidence="12">Sterol regulatory element-binding protein cleavage-activating protein-like</fullName>
    </submittedName>
</protein>
<dbReference type="PROSITE" id="PS50156">
    <property type="entry name" value="SSD"/>
    <property type="match status" value="1"/>
</dbReference>
<evidence type="ECO:0000313" key="12">
    <source>
        <dbReference type="RefSeq" id="XP_006824493.1"/>
    </source>
</evidence>
<keyword evidence="4" id="KW-0677">Repeat</keyword>
<accession>A0ABM0MWV2</accession>
<evidence type="ECO:0000256" key="8">
    <source>
        <dbReference type="SAM" id="MobiDB-lite"/>
    </source>
</evidence>
<dbReference type="RefSeq" id="XP_006824493.1">
    <property type="nucleotide sequence ID" value="XM_006824430.1"/>
</dbReference>
<evidence type="ECO:0000256" key="7">
    <source>
        <dbReference type="ARBA" id="ARBA00023136"/>
    </source>
</evidence>
<evidence type="ECO:0000256" key="3">
    <source>
        <dbReference type="ARBA" id="ARBA00022574"/>
    </source>
</evidence>
<feature type="domain" description="SSD" evidence="10">
    <location>
        <begin position="289"/>
        <end position="388"/>
    </location>
</feature>
<sequence length="465" mass="52414">MGTKRLRTAISHVYYYHGTFCSSHPYAMICFTICIAAICSYPMLNLPLPGYAPLEFSTPVKEHSLPLRIGHSKPTQSTLDLVDTHTPKWFDGPPLAFIQQFIVKAVVSPWQSNLIPPDAFRAPLSKVFKLVDEINSYQYNESLTVRSFCYYVVEPLPHYQSSYVLPKHGCLMISPSLIWEKGVTQFLNDKALIESIYKFQGKTIETSPNLKDLLFGIPWKFSGISRFYMRNRQRVISYAVTLVLQSYNSSFIDGLKSHINTKYPGSVHNNSDEEQITHVFFQNEAGFVELTPLCIMYAILFMYIYFSVRKIEMVKSKWGLAFSAVAMVIASLTMSIGICSFCGLTPTLNGGEIFPYLVVIIGLENILVLTKSVVSTAVHLDVKIRVAQDTVALANEQKRGVYALKMDKSTCTHMGLFILSDLQKQGVQREIIAQEVQAAEDAEEEKTPQPTQYTSRLTKSKSAPR</sequence>
<evidence type="ECO:0000256" key="5">
    <source>
        <dbReference type="ARBA" id="ARBA00022824"/>
    </source>
</evidence>
<name>A0ABM0MWV2_SACKO</name>
<evidence type="ECO:0000256" key="4">
    <source>
        <dbReference type="ARBA" id="ARBA00022737"/>
    </source>
</evidence>
<gene>
    <name evidence="12" type="primary">LOC102809393</name>
</gene>
<dbReference type="GeneID" id="102809393"/>
<dbReference type="InterPro" id="IPR030225">
    <property type="entry name" value="SCAP"/>
</dbReference>
<feature type="non-terminal residue" evidence="12">
    <location>
        <position position="465"/>
    </location>
</feature>
<feature type="region of interest" description="Disordered" evidence="8">
    <location>
        <begin position="438"/>
        <end position="465"/>
    </location>
</feature>
<keyword evidence="3" id="KW-0853">WD repeat</keyword>
<feature type="transmembrane region" description="Helical" evidence="9">
    <location>
        <begin position="320"/>
        <end position="347"/>
    </location>
</feature>
<dbReference type="InterPro" id="IPR053958">
    <property type="entry name" value="HMGCR/SNAP/NPC1-like_SSD"/>
</dbReference>
<evidence type="ECO:0000256" key="6">
    <source>
        <dbReference type="ARBA" id="ARBA00023034"/>
    </source>
</evidence>
<feature type="compositionally biased region" description="Polar residues" evidence="8">
    <location>
        <begin position="448"/>
        <end position="457"/>
    </location>
</feature>
<organism evidence="11 12">
    <name type="scientific">Saccoglossus kowalevskii</name>
    <name type="common">Acorn worm</name>
    <dbReference type="NCBI Taxonomy" id="10224"/>
    <lineage>
        <taxon>Eukaryota</taxon>
        <taxon>Metazoa</taxon>
        <taxon>Hemichordata</taxon>
        <taxon>Enteropneusta</taxon>
        <taxon>Harrimaniidae</taxon>
        <taxon>Saccoglossus</taxon>
    </lineage>
</organism>
<reference evidence="12" key="1">
    <citation type="submission" date="2025-08" db="UniProtKB">
        <authorList>
            <consortium name="RefSeq"/>
        </authorList>
    </citation>
    <scope>IDENTIFICATION</scope>
    <source>
        <tissue evidence="12">Testes</tissue>
    </source>
</reference>
<dbReference type="PANTHER" id="PTHR46378">
    <property type="entry name" value="STEROL REGULATORY ELEMENT-BINDING PROTEIN CLEAVAGE-ACTIVATING PROTEIN"/>
    <property type="match status" value="1"/>
</dbReference>
<feature type="transmembrane region" description="Helical" evidence="9">
    <location>
        <begin position="353"/>
        <end position="374"/>
    </location>
</feature>
<dbReference type="PANTHER" id="PTHR46378:SF1">
    <property type="entry name" value="STEROL REGULATORY ELEMENT-BINDING PROTEIN CLEAVAGE-ACTIVATING PROTEIN"/>
    <property type="match status" value="1"/>
</dbReference>
<dbReference type="Proteomes" id="UP000694865">
    <property type="component" value="Unplaced"/>
</dbReference>
<keyword evidence="5" id="KW-0256">Endoplasmic reticulum</keyword>
<feature type="transmembrane region" description="Helical" evidence="9">
    <location>
        <begin position="290"/>
        <end position="308"/>
    </location>
</feature>
<evidence type="ECO:0000256" key="2">
    <source>
        <dbReference type="ARBA" id="ARBA00004394"/>
    </source>
</evidence>
<proteinExistence type="predicted"/>
<evidence type="ECO:0000259" key="10">
    <source>
        <dbReference type="PROSITE" id="PS50156"/>
    </source>
</evidence>
<dbReference type="InterPro" id="IPR000731">
    <property type="entry name" value="SSD"/>
</dbReference>
<evidence type="ECO:0000256" key="9">
    <source>
        <dbReference type="SAM" id="Phobius"/>
    </source>
</evidence>
<comment type="subcellular location">
    <subcellularLocation>
        <location evidence="1">Endoplasmic reticulum</location>
    </subcellularLocation>
    <subcellularLocation>
        <location evidence="2">Golgi apparatus membrane</location>
    </subcellularLocation>
</comment>
<keyword evidence="7 9" id="KW-0472">Membrane</keyword>
<keyword evidence="11" id="KW-1185">Reference proteome</keyword>
<evidence type="ECO:0000313" key="11">
    <source>
        <dbReference type="Proteomes" id="UP000694865"/>
    </source>
</evidence>
<dbReference type="Pfam" id="PF24006">
    <property type="entry name" value="SCAP_N"/>
    <property type="match status" value="1"/>
</dbReference>
<dbReference type="InterPro" id="IPR057041">
    <property type="entry name" value="SCAP_N"/>
</dbReference>
<evidence type="ECO:0000256" key="1">
    <source>
        <dbReference type="ARBA" id="ARBA00004240"/>
    </source>
</evidence>
<keyword evidence="9" id="KW-1133">Transmembrane helix</keyword>